<dbReference type="PANTHER" id="PTHR33116">
    <property type="entry name" value="REVERSE TRANSCRIPTASE ZINC-BINDING DOMAIN-CONTAINING PROTEIN-RELATED-RELATED"/>
    <property type="match status" value="1"/>
</dbReference>
<gene>
    <name evidence="1" type="ORF">Tci_502519</name>
</gene>
<reference evidence="1" key="1">
    <citation type="journal article" date="2019" name="Sci. Rep.">
        <title>Draft genome of Tanacetum cinerariifolium, the natural source of mosquito coil.</title>
        <authorList>
            <person name="Yamashiro T."/>
            <person name="Shiraishi A."/>
            <person name="Satake H."/>
            <person name="Nakayama K."/>
        </authorList>
    </citation>
    <scope>NUCLEOTIDE SEQUENCE</scope>
</reference>
<name>A0A699I7K6_TANCI</name>
<sequence length="669" mass="76314">LGSKAKKERIRELNIKYKVNFLTLQETTMDSISAMDVKLLWGNYNFDHVFSEAVGSVFNVQGANEFNNFISNSGLVEVQLEGYSFTWSHTSATKMSKLDRFLVTEGLVSLFPRISGICIDKHLSDHRPILLREVITDYGATPFRMYHSWFSLHGFEQMVTHTWNSIVLDDRNGMVRFKKKMQFLEKGDSGVDQGGVNDEILLSRMDLLKQMQDIKSFDVGDCMQKAKIQWAIEGDENSKFFHGIINRKRVNLAIKGVMVDGEWMDDHSRVKEEFRLHFATRFQAPGVNRSRLNFRFPNRLNPNHVAELENPITRDEIRNAAWVCGENKSPGQTDLLLIFSGCNSSFVALIPKTHDPKFVSDYRPISLIGSLYKVVTKILATRLSMDISDLILDVQTAFLPNRQILDGPFIINKLLSWWIFTGIKIDSSLTISYLFYADDAVFIGEWSNANLTGNSSTIKAWDDTIGKLKARLANWKLKTLSIGGRLTLLKSVLGSTPIYNMSLYKVPKSVLYLMESIRRNFFNRIQGDERKITWVNGLRFISQDNSLWCRFITSMHGSQLLKLSLSPFHSSTWNTIIREINVLKSQGVDLISHCKIHVGNDMRTQFWNDILGSVALSLRRTVRGWVEAHQLDFLQNLIRPTIFDKSGGQMGLGPKWGMSLSCQRSSQSS</sequence>
<keyword evidence="1" id="KW-0808">Transferase</keyword>
<organism evidence="1">
    <name type="scientific">Tanacetum cinerariifolium</name>
    <name type="common">Dalmatian daisy</name>
    <name type="synonym">Chrysanthemum cinerariifolium</name>
    <dbReference type="NCBI Taxonomy" id="118510"/>
    <lineage>
        <taxon>Eukaryota</taxon>
        <taxon>Viridiplantae</taxon>
        <taxon>Streptophyta</taxon>
        <taxon>Embryophyta</taxon>
        <taxon>Tracheophyta</taxon>
        <taxon>Spermatophyta</taxon>
        <taxon>Magnoliopsida</taxon>
        <taxon>eudicotyledons</taxon>
        <taxon>Gunneridae</taxon>
        <taxon>Pentapetalae</taxon>
        <taxon>asterids</taxon>
        <taxon>campanulids</taxon>
        <taxon>Asterales</taxon>
        <taxon>Asteraceae</taxon>
        <taxon>Asteroideae</taxon>
        <taxon>Anthemideae</taxon>
        <taxon>Anthemidinae</taxon>
        <taxon>Tanacetum</taxon>
    </lineage>
</organism>
<dbReference type="AlphaFoldDB" id="A0A699I7K6"/>
<proteinExistence type="predicted"/>
<accession>A0A699I7K6</accession>
<dbReference type="InterPro" id="IPR036691">
    <property type="entry name" value="Endo/exonu/phosph_ase_sf"/>
</dbReference>
<evidence type="ECO:0000313" key="1">
    <source>
        <dbReference type="EMBL" id="GEZ30546.1"/>
    </source>
</evidence>
<protein>
    <submittedName>
        <fullName evidence="1">RNA-directed DNA polymerase, eukaryota</fullName>
    </submittedName>
</protein>
<keyword evidence="1" id="KW-0695">RNA-directed DNA polymerase</keyword>
<dbReference type="Gene3D" id="3.60.10.10">
    <property type="entry name" value="Endonuclease/exonuclease/phosphatase"/>
    <property type="match status" value="1"/>
</dbReference>
<comment type="caution">
    <text evidence="1">The sequence shown here is derived from an EMBL/GenBank/DDBJ whole genome shotgun (WGS) entry which is preliminary data.</text>
</comment>
<dbReference type="GO" id="GO:0003964">
    <property type="term" value="F:RNA-directed DNA polymerase activity"/>
    <property type="evidence" value="ECO:0007669"/>
    <property type="project" value="UniProtKB-KW"/>
</dbReference>
<keyword evidence="1" id="KW-0548">Nucleotidyltransferase</keyword>
<dbReference type="EMBL" id="BKCJ010263333">
    <property type="protein sequence ID" value="GEZ30546.1"/>
    <property type="molecule type" value="Genomic_DNA"/>
</dbReference>
<dbReference type="SUPFAM" id="SSF56219">
    <property type="entry name" value="DNase I-like"/>
    <property type="match status" value="1"/>
</dbReference>
<feature type="non-terminal residue" evidence="1">
    <location>
        <position position="1"/>
    </location>
</feature>
<dbReference type="PANTHER" id="PTHR33116:SF79">
    <property type="entry name" value="REVERSE TRANSCRIPTASE DOMAIN, ZINC FINGER, CCHC-TYPE-RELATED"/>
    <property type="match status" value="1"/>
</dbReference>